<evidence type="ECO:0000259" key="4">
    <source>
        <dbReference type="PROSITE" id="PS51504"/>
    </source>
</evidence>
<dbReference type="SMART" id="SM00526">
    <property type="entry name" value="H15"/>
    <property type="match status" value="1"/>
</dbReference>
<reference evidence="5" key="3">
    <citation type="submission" date="2025-09" db="UniProtKB">
        <authorList>
            <consortium name="Ensembl"/>
        </authorList>
    </citation>
    <scope>IDENTIFICATION</scope>
</reference>
<dbReference type="Gene3D" id="1.10.10.10">
    <property type="entry name" value="Winged helix-like DNA-binding domain superfamily/Winged helix DNA-binding domain"/>
    <property type="match status" value="1"/>
</dbReference>
<dbReference type="OMA" id="ICLHIEL"/>
<evidence type="ECO:0000313" key="5">
    <source>
        <dbReference type="Ensembl" id="ENSCSEP00000006310.1"/>
    </source>
</evidence>
<dbReference type="AlphaFoldDB" id="A0A3P8V1F6"/>
<dbReference type="GO" id="GO:0030527">
    <property type="term" value="F:structural constituent of chromatin"/>
    <property type="evidence" value="ECO:0007669"/>
    <property type="project" value="InterPro"/>
</dbReference>
<comment type="subcellular location">
    <subcellularLocation>
        <location evidence="2">Nucleus</location>
    </subcellularLocation>
</comment>
<organism evidence="5 6">
    <name type="scientific">Cynoglossus semilaevis</name>
    <name type="common">Tongue sole</name>
    <dbReference type="NCBI Taxonomy" id="244447"/>
    <lineage>
        <taxon>Eukaryota</taxon>
        <taxon>Metazoa</taxon>
        <taxon>Chordata</taxon>
        <taxon>Craniata</taxon>
        <taxon>Vertebrata</taxon>
        <taxon>Euteleostomi</taxon>
        <taxon>Actinopterygii</taxon>
        <taxon>Neopterygii</taxon>
        <taxon>Teleostei</taxon>
        <taxon>Neoteleostei</taxon>
        <taxon>Acanthomorphata</taxon>
        <taxon>Carangaria</taxon>
        <taxon>Pleuronectiformes</taxon>
        <taxon>Pleuronectoidei</taxon>
        <taxon>Cynoglossidae</taxon>
        <taxon>Cynoglossinae</taxon>
        <taxon>Cynoglossus</taxon>
    </lineage>
</organism>
<dbReference type="GO" id="GO:0006334">
    <property type="term" value="P:nucleosome assembly"/>
    <property type="evidence" value="ECO:0007669"/>
    <property type="project" value="InterPro"/>
</dbReference>
<proteinExistence type="inferred from homology"/>
<reference evidence="5" key="2">
    <citation type="submission" date="2025-08" db="UniProtKB">
        <authorList>
            <consortium name="Ensembl"/>
        </authorList>
    </citation>
    <scope>IDENTIFICATION</scope>
</reference>
<dbReference type="Pfam" id="PF00538">
    <property type="entry name" value="Linker_histone"/>
    <property type="match status" value="1"/>
</dbReference>
<dbReference type="InterPro" id="IPR005819">
    <property type="entry name" value="H1/H5"/>
</dbReference>
<sequence length="111" mass="11397">MAEVAPAAPAAPAAAKATKKKSAKPAKKSGPGAAELILKAVAASQEKKGISYAALKKTLGSQGFDVEHKSALIKRAVKKLVAKGDLVQVKGNGASGSFKPFNKYSQQQSFC</sequence>
<dbReference type="GO" id="GO:0005634">
    <property type="term" value="C:nucleus"/>
    <property type="evidence" value="ECO:0007669"/>
    <property type="project" value="UniProtKB-SubCell"/>
</dbReference>
<dbReference type="STRING" id="244447.ENSCSEP00000006310"/>
<feature type="compositionally biased region" description="Basic residues" evidence="3">
    <location>
        <begin position="17"/>
        <end position="27"/>
    </location>
</feature>
<keyword evidence="1 2" id="KW-0238">DNA-binding</keyword>
<keyword evidence="2" id="KW-0539">Nucleus</keyword>
<name>A0A3P8V1F6_CYNSE</name>
<dbReference type="InterPro" id="IPR036390">
    <property type="entry name" value="WH_DNA-bd_sf"/>
</dbReference>
<evidence type="ECO:0000313" key="6">
    <source>
        <dbReference type="Proteomes" id="UP000265120"/>
    </source>
</evidence>
<dbReference type="PROSITE" id="PS51504">
    <property type="entry name" value="H15"/>
    <property type="match status" value="1"/>
</dbReference>
<dbReference type="Proteomes" id="UP000265120">
    <property type="component" value="Chromosome 8"/>
</dbReference>
<dbReference type="GeneTree" id="ENSGT00950000183089"/>
<dbReference type="GO" id="GO:0000786">
    <property type="term" value="C:nucleosome"/>
    <property type="evidence" value="ECO:0007669"/>
    <property type="project" value="InterPro"/>
</dbReference>
<dbReference type="InterPro" id="IPR005818">
    <property type="entry name" value="Histone_H1/H5_H15"/>
</dbReference>
<feature type="domain" description="H15" evidence="4">
    <location>
        <begin position="29"/>
        <end position="102"/>
    </location>
</feature>
<keyword evidence="2" id="KW-0158">Chromosome</keyword>
<feature type="region of interest" description="Disordered" evidence="3">
    <location>
        <begin position="1"/>
        <end position="30"/>
    </location>
</feature>
<dbReference type="GO" id="GO:0003677">
    <property type="term" value="F:DNA binding"/>
    <property type="evidence" value="ECO:0007669"/>
    <property type="project" value="UniProtKB-KW"/>
</dbReference>
<accession>A0A3P8V1F6</accession>
<comment type="similarity">
    <text evidence="2">Belongs to the histone H1/H5 family.</text>
</comment>
<dbReference type="InterPro" id="IPR036388">
    <property type="entry name" value="WH-like_DNA-bd_sf"/>
</dbReference>
<protein>
    <recommendedName>
        <fullName evidence="4">H15 domain-containing protein</fullName>
    </recommendedName>
</protein>
<keyword evidence="6" id="KW-1185">Reference proteome</keyword>
<feature type="compositionally biased region" description="Low complexity" evidence="3">
    <location>
        <begin position="1"/>
        <end position="16"/>
    </location>
</feature>
<dbReference type="PRINTS" id="PR00624">
    <property type="entry name" value="HISTONEH5"/>
</dbReference>
<dbReference type="CDD" id="cd00073">
    <property type="entry name" value="H15"/>
    <property type="match status" value="1"/>
</dbReference>
<evidence type="ECO:0000256" key="3">
    <source>
        <dbReference type="SAM" id="MobiDB-lite"/>
    </source>
</evidence>
<dbReference type="Ensembl" id="ENSCSET00000006382.1">
    <property type="protein sequence ID" value="ENSCSEP00000006310.1"/>
    <property type="gene ID" value="ENSCSEG00000004084.1"/>
</dbReference>
<evidence type="ECO:0000256" key="1">
    <source>
        <dbReference type="ARBA" id="ARBA00023125"/>
    </source>
</evidence>
<dbReference type="InParanoid" id="A0A3P8V1F6"/>
<evidence type="ECO:0000256" key="2">
    <source>
        <dbReference type="RuleBase" id="RU003894"/>
    </source>
</evidence>
<dbReference type="SUPFAM" id="SSF46785">
    <property type="entry name" value="Winged helix' DNA-binding domain"/>
    <property type="match status" value="1"/>
</dbReference>
<reference evidence="5 6" key="1">
    <citation type="journal article" date="2014" name="Nat. Genet.">
        <title>Whole-genome sequence of a flatfish provides insights into ZW sex chromosome evolution and adaptation to a benthic lifestyle.</title>
        <authorList>
            <person name="Chen S."/>
            <person name="Zhang G."/>
            <person name="Shao C."/>
            <person name="Huang Q."/>
            <person name="Liu G."/>
            <person name="Zhang P."/>
            <person name="Song W."/>
            <person name="An N."/>
            <person name="Chalopin D."/>
            <person name="Volff J.N."/>
            <person name="Hong Y."/>
            <person name="Li Q."/>
            <person name="Sha Z."/>
            <person name="Zhou H."/>
            <person name="Xie M."/>
            <person name="Yu Q."/>
            <person name="Liu Y."/>
            <person name="Xiang H."/>
            <person name="Wang N."/>
            <person name="Wu K."/>
            <person name="Yang C."/>
            <person name="Zhou Q."/>
            <person name="Liao X."/>
            <person name="Yang L."/>
            <person name="Hu Q."/>
            <person name="Zhang J."/>
            <person name="Meng L."/>
            <person name="Jin L."/>
            <person name="Tian Y."/>
            <person name="Lian J."/>
            <person name="Yang J."/>
            <person name="Miao G."/>
            <person name="Liu S."/>
            <person name="Liang Z."/>
            <person name="Yan F."/>
            <person name="Li Y."/>
            <person name="Sun B."/>
            <person name="Zhang H."/>
            <person name="Zhang J."/>
            <person name="Zhu Y."/>
            <person name="Du M."/>
            <person name="Zhao Y."/>
            <person name="Schartl M."/>
            <person name="Tang Q."/>
            <person name="Wang J."/>
        </authorList>
    </citation>
    <scope>NUCLEOTIDE SEQUENCE</scope>
</reference>